<organism evidence="2 3">
    <name type="scientific">Apostasia shenzhenica</name>
    <dbReference type="NCBI Taxonomy" id="1088818"/>
    <lineage>
        <taxon>Eukaryota</taxon>
        <taxon>Viridiplantae</taxon>
        <taxon>Streptophyta</taxon>
        <taxon>Embryophyta</taxon>
        <taxon>Tracheophyta</taxon>
        <taxon>Spermatophyta</taxon>
        <taxon>Magnoliopsida</taxon>
        <taxon>Liliopsida</taxon>
        <taxon>Asparagales</taxon>
        <taxon>Orchidaceae</taxon>
        <taxon>Apostasioideae</taxon>
        <taxon>Apostasia</taxon>
    </lineage>
</organism>
<dbReference type="AlphaFoldDB" id="A0A2I0A592"/>
<feature type="compositionally biased region" description="Basic and acidic residues" evidence="1">
    <location>
        <begin position="7"/>
        <end position="39"/>
    </location>
</feature>
<evidence type="ECO:0000313" key="2">
    <source>
        <dbReference type="EMBL" id="PKA50700.1"/>
    </source>
</evidence>
<feature type="region of interest" description="Disordered" evidence="1">
    <location>
        <begin position="1"/>
        <end position="50"/>
    </location>
</feature>
<accession>A0A2I0A592</accession>
<reference evidence="2 3" key="1">
    <citation type="journal article" date="2017" name="Nature">
        <title>The Apostasia genome and the evolution of orchids.</title>
        <authorList>
            <person name="Zhang G.Q."/>
            <person name="Liu K.W."/>
            <person name="Li Z."/>
            <person name="Lohaus R."/>
            <person name="Hsiao Y.Y."/>
            <person name="Niu S.C."/>
            <person name="Wang J.Y."/>
            <person name="Lin Y.C."/>
            <person name="Xu Q."/>
            <person name="Chen L.J."/>
            <person name="Yoshida K."/>
            <person name="Fujiwara S."/>
            <person name="Wang Z.W."/>
            <person name="Zhang Y.Q."/>
            <person name="Mitsuda N."/>
            <person name="Wang M."/>
            <person name="Liu G.H."/>
            <person name="Pecoraro L."/>
            <person name="Huang H.X."/>
            <person name="Xiao X.J."/>
            <person name="Lin M."/>
            <person name="Wu X.Y."/>
            <person name="Wu W.L."/>
            <person name="Chen Y.Y."/>
            <person name="Chang S.B."/>
            <person name="Sakamoto S."/>
            <person name="Ohme-Takagi M."/>
            <person name="Yagi M."/>
            <person name="Zeng S.J."/>
            <person name="Shen C.Y."/>
            <person name="Yeh C.M."/>
            <person name="Luo Y.B."/>
            <person name="Tsai W.C."/>
            <person name="Van de Peer Y."/>
            <person name="Liu Z.J."/>
        </authorList>
    </citation>
    <scope>NUCLEOTIDE SEQUENCE [LARGE SCALE GENOMIC DNA]</scope>
    <source>
        <strain evidence="3">cv. Shenzhen</strain>
        <tissue evidence="2">Stem</tissue>
    </source>
</reference>
<evidence type="ECO:0000313" key="3">
    <source>
        <dbReference type="Proteomes" id="UP000236161"/>
    </source>
</evidence>
<dbReference type="PANTHER" id="PTHR33168">
    <property type="entry name" value="STRESS INDUCED PROTEIN-RELATED"/>
    <property type="match status" value="1"/>
</dbReference>
<dbReference type="STRING" id="1088818.A0A2I0A592"/>
<dbReference type="EMBL" id="KZ452019">
    <property type="protein sequence ID" value="PKA50700.1"/>
    <property type="molecule type" value="Genomic_DNA"/>
</dbReference>
<dbReference type="Proteomes" id="UP000236161">
    <property type="component" value="Unassembled WGS sequence"/>
</dbReference>
<protein>
    <submittedName>
        <fullName evidence="2">Uncharacterized protein</fullName>
    </submittedName>
</protein>
<dbReference type="OrthoDB" id="657187at2759"/>
<keyword evidence="3" id="KW-1185">Reference proteome</keyword>
<proteinExistence type="predicted"/>
<feature type="compositionally biased region" description="Pro residues" evidence="1">
    <location>
        <begin position="152"/>
        <end position="164"/>
    </location>
</feature>
<feature type="region of interest" description="Disordered" evidence="1">
    <location>
        <begin position="125"/>
        <end position="164"/>
    </location>
</feature>
<sequence length="164" mass="18167">MRRVRKRVEARGGRFETKEKGENQEKSGEVLMDHRRQESDSPSAPLPVITRQTSPNCFASCFGGGAGDGNSPASPFRSPTSWFRSKANELPEIRGKCRSFISHIGRRRHHSADFRYDPLSYALNFDDGASDDSPASSADDLRHRGFSARLPASPPSSRIPPIQP</sequence>
<evidence type="ECO:0000256" key="1">
    <source>
        <dbReference type="SAM" id="MobiDB-lite"/>
    </source>
</evidence>
<name>A0A2I0A592_9ASPA</name>
<gene>
    <name evidence="2" type="ORF">AXF42_Ash021229</name>
</gene>